<evidence type="ECO:0000256" key="4">
    <source>
        <dbReference type="ARBA" id="ARBA00022741"/>
    </source>
</evidence>
<dbReference type="Gene3D" id="3.40.50.300">
    <property type="entry name" value="P-loop containing nucleotide triphosphate hydrolases"/>
    <property type="match status" value="1"/>
</dbReference>
<dbReference type="NCBIfam" id="TIGR01007">
    <property type="entry name" value="eps_fam"/>
    <property type="match status" value="1"/>
</dbReference>
<dbReference type="GO" id="GO:0016301">
    <property type="term" value="F:kinase activity"/>
    <property type="evidence" value="ECO:0007669"/>
    <property type="project" value="UniProtKB-KW"/>
</dbReference>
<evidence type="ECO:0000256" key="5">
    <source>
        <dbReference type="ARBA" id="ARBA00022777"/>
    </source>
</evidence>
<protein>
    <recommendedName>
        <fullName evidence="2">non-specific protein-tyrosine kinase</fullName>
        <ecNumber evidence="2">2.7.10.2</ecNumber>
    </recommendedName>
</protein>
<evidence type="ECO:0000256" key="2">
    <source>
        <dbReference type="ARBA" id="ARBA00011903"/>
    </source>
</evidence>
<dbReference type="InterPro" id="IPR005702">
    <property type="entry name" value="Wzc-like_C"/>
</dbReference>
<proteinExistence type="inferred from homology"/>
<organism evidence="10 11">
    <name type="scientific">Brevibacillus ruminantium</name>
    <dbReference type="NCBI Taxonomy" id="2950604"/>
    <lineage>
        <taxon>Bacteria</taxon>
        <taxon>Bacillati</taxon>
        <taxon>Bacillota</taxon>
        <taxon>Bacilli</taxon>
        <taxon>Bacillales</taxon>
        <taxon>Paenibacillaceae</taxon>
        <taxon>Brevibacillus</taxon>
    </lineage>
</organism>
<evidence type="ECO:0000256" key="1">
    <source>
        <dbReference type="ARBA" id="ARBA00007316"/>
    </source>
</evidence>
<dbReference type="CDD" id="cd05387">
    <property type="entry name" value="BY-kinase"/>
    <property type="match status" value="1"/>
</dbReference>
<keyword evidence="6" id="KW-0067">ATP-binding</keyword>
<comment type="catalytic activity">
    <reaction evidence="8">
        <text>L-tyrosyl-[protein] + ATP = O-phospho-L-tyrosyl-[protein] + ADP + H(+)</text>
        <dbReference type="Rhea" id="RHEA:10596"/>
        <dbReference type="Rhea" id="RHEA-COMP:10136"/>
        <dbReference type="Rhea" id="RHEA-COMP:20101"/>
        <dbReference type="ChEBI" id="CHEBI:15378"/>
        <dbReference type="ChEBI" id="CHEBI:30616"/>
        <dbReference type="ChEBI" id="CHEBI:46858"/>
        <dbReference type="ChEBI" id="CHEBI:61978"/>
        <dbReference type="ChEBI" id="CHEBI:456216"/>
        <dbReference type="EC" id="2.7.10.2"/>
    </reaction>
</comment>
<accession>A0ABY4WP16</accession>
<evidence type="ECO:0000256" key="8">
    <source>
        <dbReference type="ARBA" id="ARBA00051245"/>
    </source>
</evidence>
<evidence type="ECO:0000259" key="9">
    <source>
        <dbReference type="Pfam" id="PF13614"/>
    </source>
</evidence>
<keyword evidence="11" id="KW-1185">Reference proteome</keyword>
<dbReference type="EMBL" id="CP098755">
    <property type="protein sequence ID" value="USG67129.1"/>
    <property type="molecule type" value="Genomic_DNA"/>
</dbReference>
<name>A0ABY4WP16_9BACL</name>
<sequence>MDGKQEKKGEETMRAGDRGMSLVCLEEPRSPIAEAYRTLRTNLQFAGFEQDLKSLLITSADPGEGKTTTVTNLAVVMAQTGKRVLVIDADLRRPALHFRFPVTNLRGLSEVLSGERPFAEVIQRVDQENIHVMTSGTLPPNPSELLHTGQMRELLLSVRTHYDVILLDAPPILPVTDAQILARHADGVLLVVRSGKVLVNHVKKAQGLLQHAGANLVGTLLNHKRMTTKSYYYD</sequence>
<reference evidence="10" key="1">
    <citation type="submission" date="2022-06" db="EMBL/GenBank/DDBJ databases">
        <title>Genome sequencing of Brevibacillus sp. BB3-R1.</title>
        <authorList>
            <person name="Heo J."/>
            <person name="Lee D."/>
            <person name="Won M."/>
            <person name="Han B.-H."/>
            <person name="Hong S.-B."/>
            <person name="Kwon S.-W."/>
        </authorList>
    </citation>
    <scope>NUCLEOTIDE SEQUENCE</scope>
    <source>
        <strain evidence="10">BB3-R1</strain>
    </source>
</reference>
<gene>
    <name evidence="10" type="ORF">NDK47_07505</name>
</gene>
<dbReference type="EC" id="2.7.10.2" evidence="2"/>
<keyword evidence="4" id="KW-0547">Nucleotide-binding</keyword>
<dbReference type="Pfam" id="PF13614">
    <property type="entry name" value="AAA_31"/>
    <property type="match status" value="1"/>
</dbReference>
<dbReference type="SUPFAM" id="SSF52540">
    <property type="entry name" value="P-loop containing nucleoside triphosphate hydrolases"/>
    <property type="match status" value="1"/>
</dbReference>
<dbReference type="InterPro" id="IPR025669">
    <property type="entry name" value="AAA_dom"/>
</dbReference>
<evidence type="ECO:0000313" key="11">
    <source>
        <dbReference type="Proteomes" id="UP001056500"/>
    </source>
</evidence>
<keyword evidence="7" id="KW-0829">Tyrosine-protein kinase</keyword>
<dbReference type="PANTHER" id="PTHR32309">
    <property type="entry name" value="TYROSINE-PROTEIN KINASE"/>
    <property type="match status" value="1"/>
</dbReference>
<feature type="domain" description="AAA" evidence="9">
    <location>
        <begin position="62"/>
        <end position="194"/>
    </location>
</feature>
<evidence type="ECO:0000313" key="10">
    <source>
        <dbReference type="EMBL" id="USG67129.1"/>
    </source>
</evidence>
<dbReference type="InterPro" id="IPR050445">
    <property type="entry name" value="Bact_polysacc_biosynth/exp"/>
</dbReference>
<evidence type="ECO:0000256" key="3">
    <source>
        <dbReference type="ARBA" id="ARBA00022679"/>
    </source>
</evidence>
<dbReference type="Proteomes" id="UP001056500">
    <property type="component" value="Chromosome"/>
</dbReference>
<dbReference type="RefSeq" id="WP_251874232.1">
    <property type="nucleotide sequence ID" value="NZ_CP098755.1"/>
</dbReference>
<evidence type="ECO:0000256" key="6">
    <source>
        <dbReference type="ARBA" id="ARBA00022840"/>
    </source>
</evidence>
<keyword evidence="5 10" id="KW-0418">Kinase</keyword>
<dbReference type="InterPro" id="IPR027417">
    <property type="entry name" value="P-loop_NTPase"/>
</dbReference>
<comment type="similarity">
    <text evidence="1">Belongs to the CpsD/CapB family.</text>
</comment>
<keyword evidence="3" id="KW-0808">Transferase</keyword>
<evidence type="ECO:0000256" key="7">
    <source>
        <dbReference type="ARBA" id="ARBA00023137"/>
    </source>
</evidence>
<dbReference type="PANTHER" id="PTHR32309:SF13">
    <property type="entry name" value="FERRIC ENTEROBACTIN TRANSPORT PROTEIN FEPE"/>
    <property type="match status" value="1"/>
</dbReference>